<comment type="caution">
    <text evidence="1">The sequence shown here is derived from an EMBL/GenBank/DDBJ whole genome shotgun (WGS) entry which is preliminary data.</text>
</comment>
<dbReference type="EMBL" id="JBICBT010001144">
    <property type="protein sequence ID" value="KAL3080867.1"/>
    <property type="molecule type" value="Genomic_DNA"/>
</dbReference>
<keyword evidence="2" id="KW-1185">Reference proteome</keyword>
<proteinExistence type="predicted"/>
<name>A0ABD2IRX4_9BILA</name>
<protein>
    <recommendedName>
        <fullName evidence="3">Reverse transcriptase</fullName>
    </recommendedName>
</protein>
<dbReference type="AlphaFoldDB" id="A0ABD2IRX4"/>
<evidence type="ECO:0008006" key="3">
    <source>
        <dbReference type="Google" id="ProtNLM"/>
    </source>
</evidence>
<organism evidence="1 2">
    <name type="scientific">Heterodera trifolii</name>
    <dbReference type="NCBI Taxonomy" id="157864"/>
    <lineage>
        <taxon>Eukaryota</taxon>
        <taxon>Metazoa</taxon>
        <taxon>Ecdysozoa</taxon>
        <taxon>Nematoda</taxon>
        <taxon>Chromadorea</taxon>
        <taxon>Rhabditida</taxon>
        <taxon>Tylenchina</taxon>
        <taxon>Tylenchomorpha</taxon>
        <taxon>Tylenchoidea</taxon>
        <taxon>Heteroderidae</taxon>
        <taxon>Heteroderinae</taxon>
        <taxon>Heterodera</taxon>
    </lineage>
</organism>
<sequence>MSDSRKEAEEKMAKAIFISADCWLCVFDLLSPRQLGLGIALISHRFDYYVDEHFKTRKWTLKFIRIRSKIGENGTKEMEIVKYYVGQQLPIPQIPMPRKVIGFERIDICFIDRNAIAFLRRFRQLFASIPINLNIYSTSDRISDFLLRNIWPMIGKNICGMHFSADVFRRLRKLVPSILNDCLSLRFVISCAADFFTEFPANDSAMALNAHAVAKWLFAPRPDDVPKVLICLFHSNDGNWSSKIEASKAAFTNASSPVNFIVVLWFNLTPFAVSVVLFNLTNELTREQLALKGTKYRNCFLLVRCPIARDESKWTKWEEEAIGWQIYYQRNRINIKINGEEDIGDGLLDAIPGPSDQQQKSAIRDFFRRRLLSKPDQGKVFSITSATIASNHFMKAGNFTRFADWRFVHRARLDCVPLNATRRFGHGDKHCRRCHDGQLETLPHVLCHCWPHLGKGITRRHNAILDRLVKAFRPPQSTVVRVNQTVPGFGAAVRPDLLAVDEQNKTALIIDVAMPFENRYQAFERCRQGKRLKYEDVAEHYRAMGFDVLLEAFIVGPLGGWDPYNEFVLNKMKIGQHYRQLMRRLMVSDAIRWSRDIYVEHLTGVSQFRDDDVEGVRGEAPN</sequence>
<reference evidence="1 2" key="1">
    <citation type="submission" date="2024-10" db="EMBL/GenBank/DDBJ databases">
        <authorList>
            <person name="Kim D."/>
        </authorList>
    </citation>
    <scope>NUCLEOTIDE SEQUENCE [LARGE SCALE GENOMIC DNA]</scope>
    <source>
        <strain evidence="1">BH-2024</strain>
    </source>
</reference>
<dbReference type="Proteomes" id="UP001620626">
    <property type="component" value="Unassembled WGS sequence"/>
</dbReference>
<evidence type="ECO:0000313" key="1">
    <source>
        <dbReference type="EMBL" id="KAL3080867.1"/>
    </source>
</evidence>
<accession>A0ABD2IRX4</accession>
<gene>
    <name evidence="1" type="ORF">niasHT_032895</name>
</gene>
<evidence type="ECO:0000313" key="2">
    <source>
        <dbReference type="Proteomes" id="UP001620626"/>
    </source>
</evidence>